<name>A0A5C7F9I2_9BACT</name>
<proteinExistence type="predicted"/>
<evidence type="ECO:0000313" key="1">
    <source>
        <dbReference type="EMBL" id="TXF86723.1"/>
    </source>
</evidence>
<sequence length="290" mass="33376">MFDQIVKGGIPEFDYKPISRVFTWALADIGTNEARNYLEILAGGDDEIVAGFARKRLDSWEEELARKGRKIPETGYHNWRINIEPYANYQARVPASGRYILAYQAGDNVVLYQAYKPAIAGYAVEHQQFGGSAFSYNRMSWVKPNFLWMMYRCGWAEKENQERVLAIYISKKDWEEVLSQAVFSSYQADVYETETDWKARLSSSEVRLQWDPDHDPYGGKLERKAIQIGMKGAILHRFGTEMIQKIVDVTPFVTTQKLYVDRRDLANLEVPIETVYEAMNKDILPGIGLT</sequence>
<organism evidence="1 2">
    <name type="scientific">Neolewinella aurantiaca</name>
    <dbReference type="NCBI Taxonomy" id="2602767"/>
    <lineage>
        <taxon>Bacteria</taxon>
        <taxon>Pseudomonadati</taxon>
        <taxon>Bacteroidota</taxon>
        <taxon>Saprospiria</taxon>
        <taxon>Saprospirales</taxon>
        <taxon>Lewinellaceae</taxon>
        <taxon>Neolewinella</taxon>
    </lineage>
</organism>
<reference evidence="1 2" key="1">
    <citation type="submission" date="2019-08" db="EMBL/GenBank/DDBJ databases">
        <title>Lewinella sp. strain SSH13 Genome sequencing and assembly.</title>
        <authorList>
            <person name="Kim I."/>
        </authorList>
    </citation>
    <scope>NUCLEOTIDE SEQUENCE [LARGE SCALE GENOMIC DNA]</scope>
    <source>
        <strain evidence="1 2">SSH13</strain>
    </source>
</reference>
<dbReference type="PANTHER" id="PTHR38567">
    <property type="entry name" value="DUF4291 DOMAIN-CONTAINING PROTEIN"/>
    <property type="match status" value="1"/>
</dbReference>
<dbReference type="PANTHER" id="PTHR38567:SF1">
    <property type="entry name" value="DUF4291 DOMAIN-CONTAINING PROTEIN"/>
    <property type="match status" value="1"/>
</dbReference>
<dbReference type="Pfam" id="PF14124">
    <property type="entry name" value="DUF4291"/>
    <property type="match status" value="1"/>
</dbReference>
<dbReference type="EMBL" id="VOXD01000038">
    <property type="protein sequence ID" value="TXF86723.1"/>
    <property type="molecule type" value="Genomic_DNA"/>
</dbReference>
<dbReference type="Proteomes" id="UP000321907">
    <property type="component" value="Unassembled WGS sequence"/>
</dbReference>
<comment type="caution">
    <text evidence="1">The sequence shown here is derived from an EMBL/GenBank/DDBJ whole genome shotgun (WGS) entry which is preliminary data.</text>
</comment>
<evidence type="ECO:0000313" key="2">
    <source>
        <dbReference type="Proteomes" id="UP000321907"/>
    </source>
</evidence>
<keyword evidence="2" id="KW-1185">Reference proteome</keyword>
<dbReference type="InterPro" id="IPR025633">
    <property type="entry name" value="DUF4291"/>
</dbReference>
<accession>A0A5C7F9I2</accession>
<dbReference type="OrthoDB" id="65842at2"/>
<protein>
    <submittedName>
        <fullName evidence="1">DUF4291 domain-containing protein</fullName>
    </submittedName>
</protein>
<dbReference type="AlphaFoldDB" id="A0A5C7F9I2"/>
<gene>
    <name evidence="1" type="ORF">FUA23_19075</name>
</gene>